<organism evidence="1">
    <name type="scientific">Spodoptera frugiperda</name>
    <name type="common">Fall armyworm</name>
    <dbReference type="NCBI Taxonomy" id="7108"/>
    <lineage>
        <taxon>Eukaryota</taxon>
        <taxon>Metazoa</taxon>
        <taxon>Ecdysozoa</taxon>
        <taxon>Arthropoda</taxon>
        <taxon>Hexapoda</taxon>
        <taxon>Insecta</taxon>
        <taxon>Pterygota</taxon>
        <taxon>Neoptera</taxon>
        <taxon>Endopterygota</taxon>
        <taxon>Lepidoptera</taxon>
        <taxon>Glossata</taxon>
        <taxon>Ditrysia</taxon>
        <taxon>Noctuoidea</taxon>
        <taxon>Noctuidae</taxon>
        <taxon>Amphipyrinae</taxon>
        <taxon>Spodoptera</taxon>
    </lineage>
</organism>
<gene>
    <name evidence="1" type="ORF">SFRICE_028573</name>
</gene>
<protein>
    <submittedName>
        <fullName evidence="1">SFRICE_028573</fullName>
    </submittedName>
</protein>
<sequence length="100" mass="11445">MKMWKEVLKKNNLEYKDFKPEDEQNWYGTMGPYLDMFSAYSLRVNELRLVHNNMPVTKVEGVHKSIPVSKYGLSAAHHVLLEGASFPPEWFGGGLFPSGK</sequence>
<dbReference type="AlphaFoldDB" id="A0A2H1WVV8"/>
<reference evidence="1" key="1">
    <citation type="submission" date="2016-07" db="EMBL/GenBank/DDBJ databases">
        <authorList>
            <person name="Bretaudeau A."/>
        </authorList>
    </citation>
    <scope>NUCLEOTIDE SEQUENCE</scope>
    <source>
        <strain evidence="1">Rice</strain>
        <tissue evidence="1">Whole body</tissue>
    </source>
</reference>
<accession>A0A2H1WVV8</accession>
<name>A0A2H1WVV8_SPOFR</name>
<evidence type="ECO:0000313" key="1">
    <source>
        <dbReference type="EMBL" id="SOQ57106.1"/>
    </source>
</evidence>
<dbReference type="EMBL" id="ODYU01011388">
    <property type="protein sequence ID" value="SOQ57106.1"/>
    <property type="molecule type" value="Genomic_DNA"/>
</dbReference>
<proteinExistence type="predicted"/>